<reference evidence="2" key="1">
    <citation type="submission" date="2020-03" db="EMBL/GenBank/DDBJ databases">
        <authorList>
            <person name="Kislichkina A."/>
            <person name="Dentovskaya S."/>
            <person name="Shaikhutdinov R."/>
            <person name="Ivanov S."/>
            <person name="Sizova A."/>
            <person name="Solomentsev V."/>
            <person name="Bogun A."/>
        </authorList>
    </citation>
    <scope>NUCLEOTIDE SEQUENCE</scope>
    <source>
        <strain evidence="2">SCPM-O-B-7610</strain>
    </source>
</reference>
<evidence type="ECO:0000313" key="3">
    <source>
        <dbReference type="Proteomes" id="UP000712947"/>
    </source>
</evidence>
<dbReference type="Proteomes" id="UP000712947">
    <property type="component" value="Unassembled WGS sequence"/>
</dbReference>
<name>A0AA44CMW4_YERMO</name>
<evidence type="ECO:0000313" key="2">
    <source>
        <dbReference type="EMBL" id="NIL23540.1"/>
    </source>
</evidence>
<feature type="compositionally biased region" description="Basic and acidic residues" evidence="1">
    <location>
        <begin position="109"/>
        <end position="129"/>
    </location>
</feature>
<dbReference type="RefSeq" id="WP_167311761.1">
    <property type="nucleotide sequence ID" value="NZ_CAWPGR010000006.1"/>
</dbReference>
<gene>
    <name evidence="2" type="ORF">HB991_13605</name>
</gene>
<dbReference type="AlphaFoldDB" id="A0AA44CMW4"/>
<sequence>MEIFWIVVGVVVVILFIINQNRTKVSDRTVVTHSRTIKTDDGEINVHRTQVVDSTSTQYHKPISPDMASKTEYDPQAINNYYQQKSNVSTEQKVIPEIKPAIEAHPIRIEPKKEATTRPERSASPHTDNKQPTVIEGKKQCTRCRIDLPYSKFSKSSKHEDGITIWCTDCLKGEKNTKHTKWCPMCKVRRKRTSYYPNTSNADGLMAWCRICFDSRKNNKSR</sequence>
<organism evidence="2 3">
    <name type="scientific">Yersinia mollaretii</name>
    <dbReference type="NCBI Taxonomy" id="33060"/>
    <lineage>
        <taxon>Bacteria</taxon>
        <taxon>Pseudomonadati</taxon>
        <taxon>Pseudomonadota</taxon>
        <taxon>Gammaproteobacteria</taxon>
        <taxon>Enterobacterales</taxon>
        <taxon>Yersiniaceae</taxon>
        <taxon>Yersinia</taxon>
    </lineage>
</organism>
<accession>A0AA44CMW4</accession>
<proteinExistence type="predicted"/>
<feature type="region of interest" description="Disordered" evidence="1">
    <location>
        <begin position="109"/>
        <end position="132"/>
    </location>
</feature>
<dbReference type="EMBL" id="JAASAI010000014">
    <property type="protein sequence ID" value="NIL23540.1"/>
    <property type="molecule type" value="Genomic_DNA"/>
</dbReference>
<comment type="caution">
    <text evidence="2">The sequence shown here is derived from an EMBL/GenBank/DDBJ whole genome shotgun (WGS) entry which is preliminary data.</text>
</comment>
<protein>
    <submittedName>
        <fullName evidence="2">Uncharacterized protein</fullName>
    </submittedName>
</protein>
<evidence type="ECO:0000256" key="1">
    <source>
        <dbReference type="SAM" id="MobiDB-lite"/>
    </source>
</evidence>